<dbReference type="InterPro" id="IPR036779">
    <property type="entry name" value="LysM_dom_sf"/>
</dbReference>
<evidence type="ECO:0008006" key="3">
    <source>
        <dbReference type="Google" id="ProtNLM"/>
    </source>
</evidence>
<sequence>MYTSNRRNNAGCGNISKTSKGNFNSNAESLQNYTAVMRRVTRSLTSSCSKTAYPITSPAPYTAAVSITATPSPSASPALDPGCVTLYTIQAGDTCDSITVSQNVQETDTYDSIIAAAHISVSPITFVAWNPNISPVCTNLLSLVGYHSCLRSVIISCLADSNPASKPRLTAFSNRPTGLANPNITIPNATALATVTGWPTVVPTVTPQLPIAPGTQTGCTNYVNYRDTTVYDSLYQPQSPLNTYTANLCSYVAASNDITVDYLLA</sequence>
<dbReference type="AlphaFoldDB" id="A0AAN6N5A0"/>
<proteinExistence type="predicted"/>
<name>A0AAN6N5A0_9PEZI</name>
<organism evidence="1 2">
    <name type="scientific">Diplogelasinospora grovesii</name>
    <dbReference type="NCBI Taxonomy" id="303347"/>
    <lineage>
        <taxon>Eukaryota</taxon>
        <taxon>Fungi</taxon>
        <taxon>Dikarya</taxon>
        <taxon>Ascomycota</taxon>
        <taxon>Pezizomycotina</taxon>
        <taxon>Sordariomycetes</taxon>
        <taxon>Sordariomycetidae</taxon>
        <taxon>Sordariales</taxon>
        <taxon>Diplogelasinosporaceae</taxon>
        <taxon>Diplogelasinospora</taxon>
    </lineage>
</organism>
<evidence type="ECO:0000313" key="1">
    <source>
        <dbReference type="EMBL" id="KAK3939339.1"/>
    </source>
</evidence>
<reference evidence="2" key="1">
    <citation type="journal article" date="2023" name="Mol. Phylogenet. Evol.">
        <title>Genome-scale phylogeny and comparative genomics of the fungal order Sordariales.</title>
        <authorList>
            <person name="Hensen N."/>
            <person name="Bonometti L."/>
            <person name="Westerberg I."/>
            <person name="Brannstrom I.O."/>
            <person name="Guillou S."/>
            <person name="Cros-Aarteil S."/>
            <person name="Calhoun S."/>
            <person name="Haridas S."/>
            <person name="Kuo A."/>
            <person name="Mondo S."/>
            <person name="Pangilinan J."/>
            <person name="Riley R."/>
            <person name="LaButti K."/>
            <person name="Andreopoulos B."/>
            <person name="Lipzen A."/>
            <person name="Chen C."/>
            <person name="Yan M."/>
            <person name="Daum C."/>
            <person name="Ng V."/>
            <person name="Clum A."/>
            <person name="Steindorff A."/>
            <person name="Ohm R.A."/>
            <person name="Martin F."/>
            <person name="Silar P."/>
            <person name="Natvig D.O."/>
            <person name="Lalanne C."/>
            <person name="Gautier V."/>
            <person name="Ament-Velasquez S.L."/>
            <person name="Kruys A."/>
            <person name="Hutchinson M.I."/>
            <person name="Powell A.J."/>
            <person name="Barry K."/>
            <person name="Miller A.N."/>
            <person name="Grigoriev I.V."/>
            <person name="Debuchy R."/>
            <person name="Gladieux P."/>
            <person name="Hiltunen Thoren M."/>
            <person name="Johannesson H."/>
        </authorList>
    </citation>
    <scope>NUCLEOTIDE SEQUENCE [LARGE SCALE GENOMIC DNA]</scope>
    <source>
        <strain evidence="2">CBS 340.73</strain>
    </source>
</reference>
<dbReference type="EMBL" id="MU853813">
    <property type="protein sequence ID" value="KAK3939339.1"/>
    <property type="molecule type" value="Genomic_DNA"/>
</dbReference>
<dbReference type="InterPro" id="IPR018392">
    <property type="entry name" value="LysM"/>
</dbReference>
<accession>A0AAN6N5A0</accession>
<dbReference type="Gene3D" id="3.10.350.10">
    <property type="entry name" value="LysM domain"/>
    <property type="match status" value="1"/>
</dbReference>
<comment type="caution">
    <text evidence="1">The sequence shown here is derived from an EMBL/GenBank/DDBJ whole genome shotgun (WGS) entry which is preliminary data.</text>
</comment>
<protein>
    <recommendedName>
        <fullName evidence="3">LysM domain-containing protein</fullName>
    </recommendedName>
</protein>
<keyword evidence="2" id="KW-1185">Reference proteome</keyword>
<evidence type="ECO:0000313" key="2">
    <source>
        <dbReference type="Proteomes" id="UP001303473"/>
    </source>
</evidence>
<dbReference type="Proteomes" id="UP001303473">
    <property type="component" value="Unassembled WGS sequence"/>
</dbReference>
<dbReference type="CDD" id="cd00118">
    <property type="entry name" value="LysM"/>
    <property type="match status" value="1"/>
</dbReference>
<gene>
    <name evidence="1" type="ORF">QBC46DRAFT_409349</name>
</gene>